<dbReference type="EMBL" id="KX656020">
    <property type="protein sequence ID" value="AOG12969.1"/>
    <property type="molecule type" value="mRNA"/>
</dbReference>
<dbReference type="AlphaFoldDB" id="A0A1B3P5U9"/>
<evidence type="ECO:0000256" key="1">
    <source>
        <dbReference type="SAM" id="Phobius"/>
    </source>
</evidence>
<feature type="transmembrane region" description="Helical" evidence="1">
    <location>
        <begin position="28"/>
        <end position="46"/>
    </location>
</feature>
<name>A0A1B3P5U9_EOGHI</name>
<organism evidence="2">
    <name type="scientific">Eogystia hippophaecolus</name>
    <name type="common">Moth</name>
    <name type="synonym">Holcocerus hippophaecolus</name>
    <dbReference type="NCBI Taxonomy" id="1206364"/>
    <lineage>
        <taxon>Eukaryota</taxon>
        <taxon>Metazoa</taxon>
        <taxon>Ecdysozoa</taxon>
        <taxon>Arthropoda</taxon>
        <taxon>Hexapoda</taxon>
        <taxon>Insecta</taxon>
        <taxon>Pterygota</taxon>
        <taxon>Neoptera</taxon>
        <taxon>Endopterygota</taxon>
        <taxon>Lepidoptera</taxon>
        <taxon>Glossata</taxon>
        <taxon>Ditrysia</taxon>
        <taxon>Cossoidea</taxon>
        <taxon>Cossidae</taxon>
        <taxon>Cossinae</taxon>
        <taxon>Eogystia</taxon>
    </lineage>
</organism>
<keyword evidence="1" id="KW-0472">Membrane</keyword>
<keyword evidence="1" id="KW-1133">Transmembrane helix</keyword>
<evidence type="ECO:0000313" key="2">
    <source>
        <dbReference type="EMBL" id="AOG12969.1"/>
    </source>
</evidence>
<proteinExistence type="evidence at transcript level"/>
<accession>A0A1B3P5U9</accession>
<keyword evidence="1" id="KW-0812">Transmembrane</keyword>
<keyword evidence="2" id="KW-0675">Receptor</keyword>
<protein>
    <submittedName>
        <fullName evidence="2">Gustatory receptor</fullName>
    </submittedName>
</protein>
<feature type="transmembrane region" description="Helical" evidence="1">
    <location>
        <begin position="58"/>
        <end position="80"/>
    </location>
</feature>
<feature type="non-terminal residue" evidence="2">
    <location>
        <position position="89"/>
    </location>
</feature>
<sequence length="89" mass="10554">MLLRVKKYFSSIPNRDEDLNFRGIFKPLYIVLSVLGLFPYSVKFYSKKQHFRIIDKSIYINSLCGVTIVLIMYTFLVFHIEYLFQSSEG</sequence>
<reference evidence="2" key="1">
    <citation type="journal article" date="2016" name="BMC Genomics">
        <title>Antennal transcriptome analysis and expression profiles of odorant binding proteins in Eogystia hippophaecolus (Lepidoptera: Cossidae).</title>
        <authorList>
            <person name="Hu P."/>
            <person name="Tao J."/>
            <person name="Cui M."/>
            <person name="Gao C."/>
            <person name="Lu P."/>
            <person name="Luo Y."/>
        </authorList>
    </citation>
    <scope>NUCLEOTIDE SEQUENCE</scope>
</reference>